<gene>
    <name evidence="1" type="ORF">ACOLOM_LOCUS6465</name>
</gene>
<evidence type="ECO:0000313" key="1">
    <source>
        <dbReference type="EMBL" id="CAG8594932.1"/>
    </source>
</evidence>
<evidence type="ECO:0000313" key="2">
    <source>
        <dbReference type="Proteomes" id="UP000789525"/>
    </source>
</evidence>
<feature type="non-terminal residue" evidence="1">
    <location>
        <position position="265"/>
    </location>
</feature>
<name>A0ACA9MJJ0_9GLOM</name>
<proteinExistence type="predicted"/>
<organism evidence="1 2">
    <name type="scientific">Acaulospora colombiana</name>
    <dbReference type="NCBI Taxonomy" id="27376"/>
    <lineage>
        <taxon>Eukaryota</taxon>
        <taxon>Fungi</taxon>
        <taxon>Fungi incertae sedis</taxon>
        <taxon>Mucoromycota</taxon>
        <taxon>Glomeromycotina</taxon>
        <taxon>Glomeromycetes</taxon>
        <taxon>Diversisporales</taxon>
        <taxon>Acaulosporaceae</taxon>
        <taxon>Acaulospora</taxon>
    </lineage>
</organism>
<dbReference type="Proteomes" id="UP000789525">
    <property type="component" value="Unassembled WGS sequence"/>
</dbReference>
<dbReference type="EMBL" id="CAJVPT010013335">
    <property type="protein sequence ID" value="CAG8594932.1"/>
    <property type="molecule type" value="Genomic_DNA"/>
</dbReference>
<comment type="caution">
    <text evidence="1">The sequence shown here is derived from an EMBL/GenBank/DDBJ whole genome shotgun (WGS) entry which is preliminary data.</text>
</comment>
<keyword evidence="2" id="KW-1185">Reference proteome</keyword>
<reference evidence="1" key="1">
    <citation type="submission" date="2021-06" db="EMBL/GenBank/DDBJ databases">
        <authorList>
            <person name="Kallberg Y."/>
            <person name="Tangrot J."/>
            <person name="Rosling A."/>
        </authorList>
    </citation>
    <scope>NUCLEOTIDE SEQUENCE</scope>
    <source>
        <strain evidence="1">CL356</strain>
    </source>
</reference>
<sequence length="265" mass="29316">MPDPTSPTKEEIEEKMADILARIAKEQKSIDALKAIRLATKNADVLRKTDAEEREARKSLEYFHSTLEDLKQKRDSLARNANNYPGGGGSRFPGGYGGAGGYGANDHERPLPAPPHDGPNDSAPRARQYSSLGENGCYIHMAEDLMLEFKLQVERQYQKGFDLMQRAYTADGDKKSRQDAQNQKIESDKTIQLLSSALRRYKNLHVIEVAEEEDAAEGPSPANPIGDRKGNLRKPLTGTLQITVKAARELEHAPLTSSKKSSKSN</sequence>
<protein>
    <submittedName>
        <fullName evidence="1">3509_t:CDS:1</fullName>
    </submittedName>
</protein>
<accession>A0ACA9MJJ0</accession>